<feature type="compositionally biased region" description="Low complexity" evidence="1">
    <location>
        <begin position="398"/>
        <end position="409"/>
    </location>
</feature>
<protein>
    <recommendedName>
        <fullName evidence="4">Chemotaxis protein CheA</fullName>
    </recommendedName>
</protein>
<sequence length="599" mass="64313">MVNNSKILTVSYGTFSCTLEGFDDSFETMKAIAEYFRDLASDDRYFGAEPPTPDAEMLARIAERETSRRIDARQERGAIVLRPSAAAAQEEPEAPLSPALAAVPAQVPDAPDMPADAPSAPPAAEPVETVAEAAAPEVHDEVSPEPAAAPLEPAVESPAEPIVAAADTAEASVAAKLQRIRAVVSRNDALTEPDDASYSEDEHAEDYLAEATESIQAALDTDDQAEIAAVSEDTEEDDGGFSALLDAVTARAGAAPAEVEAPAALPEEVAEKKAEQAQAPAAPLRARVLKMKRADFEAAVADGRLEEEDEYDDDFASTLSPEEEAELQRELAEVEAELSPEDEEGEVASIFADDDEGDDQAPAQRDQLEDSEPDMSRLMAKTKTEMDSPEGANRRNAIAHLRAAVAATRAETEAGEGLNRGEDSVDAYRDDLNSVVRPRRLTAEHRRQDEPRPAPLKLVAEQRIDTNAPKAVSPVRPRRVSLAEATPSADIAAVSKLQSDQPTETGSFAEFAERMGAEGLPDLLEAAAAYLSYVEGHAQFSRPQLMTKARQVEDMTFSREDGLRSFGQLLRQGKIEKLKGGRFTVSEQIGFKPDKRAAG</sequence>
<feature type="region of interest" description="Disordered" evidence="1">
    <location>
        <begin position="300"/>
        <end position="462"/>
    </location>
</feature>
<feature type="compositionally biased region" description="Basic and acidic residues" evidence="1">
    <location>
        <begin position="441"/>
        <end position="452"/>
    </location>
</feature>
<reference evidence="2 3" key="1">
    <citation type="submission" date="2016-10" db="EMBL/GenBank/DDBJ databases">
        <authorList>
            <person name="de Groot N.N."/>
        </authorList>
    </citation>
    <scope>NUCLEOTIDE SEQUENCE [LARGE SCALE GENOMIC DNA]</scope>
    <source>
        <strain evidence="2 3">DSM 22007</strain>
    </source>
</reference>
<feature type="region of interest" description="Disordered" evidence="1">
    <location>
        <begin position="106"/>
        <end position="127"/>
    </location>
</feature>
<dbReference type="PROSITE" id="PS51257">
    <property type="entry name" value="PROKAR_LIPOPROTEIN"/>
    <property type="match status" value="1"/>
</dbReference>
<dbReference type="OrthoDB" id="7798282at2"/>
<keyword evidence="3" id="KW-1185">Reference proteome</keyword>
<feature type="compositionally biased region" description="Low complexity" evidence="1">
    <location>
        <begin position="106"/>
        <end position="118"/>
    </location>
</feature>
<evidence type="ECO:0000313" key="3">
    <source>
        <dbReference type="Proteomes" id="UP000198634"/>
    </source>
</evidence>
<feature type="compositionally biased region" description="Basic and acidic residues" evidence="1">
    <location>
        <begin position="419"/>
        <end position="432"/>
    </location>
</feature>
<feature type="compositionally biased region" description="Acidic residues" evidence="1">
    <location>
        <begin position="333"/>
        <end position="359"/>
    </location>
</feature>
<gene>
    <name evidence="2" type="ORF">SAMN04488092_105136</name>
</gene>
<feature type="compositionally biased region" description="Acidic residues" evidence="1">
    <location>
        <begin position="305"/>
        <end position="325"/>
    </location>
</feature>
<dbReference type="AlphaFoldDB" id="A0A1H9EQU3"/>
<accession>A0A1H9EQU3</accession>
<evidence type="ECO:0008006" key="4">
    <source>
        <dbReference type="Google" id="ProtNLM"/>
    </source>
</evidence>
<proteinExistence type="predicted"/>
<dbReference type="EMBL" id="FOEP01000005">
    <property type="protein sequence ID" value="SEQ27967.1"/>
    <property type="molecule type" value="Genomic_DNA"/>
</dbReference>
<dbReference type="Proteomes" id="UP000198634">
    <property type="component" value="Unassembled WGS sequence"/>
</dbReference>
<organism evidence="2 3">
    <name type="scientific">Thalassovita taeanensis</name>
    <dbReference type="NCBI Taxonomy" id="657014"/>
    <lineage>
        <taxon>Bacteria</taxon>
        <taxon>Pseudomonadati</taxon>
        <taxon>Pseudomonadota</taxon>
        <taxon>Alphaproteobacteria</taxon>
        <taxon>Rhodobacterales</taxon>
        <taxon>Roseobacteraceae</taxon>
        <taxon>Thalassovita</taxon>
    </lineage>
</organism>
<dbReference type="STRING" id="657014.SAMN04488092_105136"/>
<evidence type="ECO:0000256" key="1">
    <source>
        <dbReference type="SAM" id="MobiDB-lite"/>
    </source>
</evidence>
<name>A0A1H9EQU3_9RHOB</name>
<evidence type="ECO:0000313" key="2">
    <source>
        <dbReference type="EMBL" id="SEQ27967.1"/>
    </source>
</evidence>